<feature type="non-terminal residue" evidence="1">
    <location>
        <position position="98"/>
    </location>
</feature>
<proteinExistence type="predicted"/>
<gene>
    <name evidence="1" type="primary">YSL6</name>
    <name evidence="1" type="ORF">SPIL2461_LOCUS11502</name>
</gene>
<evidence type="ECO:0000313" key="2">
    <source>
        <dbReference type="Proteomes" id="UP000649617"/>
    </source>
</evidence>
<protein>
    <submittedName>
        <fullName evidence="1">YSL6 protein</fullName>
    </submittedName>
</protein>
<feature type="non-terminal residue" evidence="1">
    <location>
        <position position="1"/>
    </location>
</feature>
<comment type="caution">
    <text evidence="1">The sequence shown here is derived from an EMBL/GenBank/DDBJ whole genome shotgun (WGS) entry which is preliminary data.</text>
</comment>
<reference evidence="1" key="1">
    <citation type="submission" date="2021-02" db="EMBL/GenBank/DDBJ databases">
        <authorList>
            <person name="Dougan E. K."/>
            <person name="Rhodes N."/>
            <person name="Thang M."/>
            <person name="Chan C."/>
        </authorList>
    </citation>
    <scope>NUCLEOTIDE SEQUENCE</scope>
</reference>
<dbReference type="AlphaFoldDB" id="A0A812RZ59"/>
<dbReference type="EMBL" id="CAJNIZ010022303">
    <property type="protein sequence ID" value="CAE7460831.1"/>
    <property type="molecule type" value="Genomic_DNA"/>
</dbReference>
<evidence type="ECO:0000313" key="1">
    <source>
        <dbReference type="EMBL" id="CAE7460831.1"/>
    </source>
</evidence>
<dbReference type="Proteomes" id="UP000649617">
    <property type="component" value="Unassembled WGS sequence"/>
</dbReference>
<sequence length="98" mass="10691">QREVKRPGHCREATVDCQGHSGRHRSRLLRLLFGCLSLGPQTSGCWFVSCVPQKSFKAPAAAPEDSEMRPGKGRLHATGDLCDPDHGCSMHGGCLCFR</sequence>
<organism evidence="1 2">
    <name type="scientific">Symbiodinium pilosum</name>
    <name type="common">Dinoflagellate</name>
    <dbReference type="NCBI Taxonomy" id="2952"/>
    <lineage>
        <taxon>Eukaryota</taxon>
        <taxon>Sar</taxon>
        <taxon>Alveolata</taxon>
        <taxon>Dinophyceae</taxon>
        <taxon>Suessiales</taxon>
        <taxon>Symbiodiniaceae</taxon>
        <taxon>Symbiodinium</taxon>
    </lineage>
</organism>
<accession>A0A812RZ59</accession>
<keyword evidence="2" id="KW-1185">Reference proteome</keyword>
<name>A0A812RZ59_SYMPI</name>